<organism evidence="2">
    <name type="scientific">marine sediment metagenome</name>
    <dbReference type="NCBI Taxonomy" id="412755"/>
    <lineage>
        <taxon>unclassified sequences</taxon>
        <taxon>metagenomes</taxon>
        <taxon>ecological metagenomes</taxon>
    </lineage>
</organism>
<dbReference type="SUPFAM" id="SSF143560">
    <property type="entry name" value="MK0786-like"/>
    <property type="match status" value="1"/>
</dbReference>
<evidence type="ECO:0000313" key="2">
    <source>
        <dbReference type="EMBL" id="GAH22351.1"/>
    </source>
</evidence>
<feature type="domain" description="Dihydroneopterin aldolase MtpD C-terminal" evidence="1">
    <location>
        <begin position="17"/>
        <end position="88"/>
    </location>
</feature>
<dbReference type="InterPro" id="IPR007181">
    <property type="entry name" value="MtpD_C"/>
</dbReference>
<proteinExistence type="predicted"/>
<reference evidence="2" key="1">
    <citation type="journal article" date="2014" name="Front. Microbiol.">
        <title>High frequency of phylogenetically diverse reductive dehalogenase-homologous genes in deep subseafloor sedimentary metagenomes.</title>
        <authorList>
            <person name="Kawai M."/>
            <person name="Futagami T."/>
            <person name="Toyoda A."/>
            <person name="Takaki Y."/>
            <person name="Nishi S."/>
            <person name="Hori S."/>
            <person name="Arai W."/>
            <person name="Tsubouchi T."/>
            <person name="Morono Y."/>
            <person name="Uchiyama I."/>
            <person name="Ito T."/>
            <person name="Fujiyama A."/>
            <person name="Inagaki F."/>
            <person name="Takami H."/>
        </authorList>
    </citation>
    <scope>NUCLEOTIDE SEQUENCE</scope>
    <source>
        <strain evidence="2">Expedition CK06-06</strain>
    </source>
</reference>
<dbReference type="EMBL" id="BARU01004639">
    <property type="protein sequence ID" value="GAH22351.1"/>
    <property type="molecule type" value="Genomic_DNA"/>
</dbReference>
<comment type="caution">
    <text evidence="2">The sequence shown here is derived from an EMBL/GenBank/DDBJ whole genome shotgun (WGS) entry which is preliminary data.</text>
</comment>
<dbReference type="GO" id="GO:0004150">
    <property type="term" value="F:dihydroneopterin aldolase activity"/>
    <property type="evidence" value="ECO:0007669"/>
    <property type="project" value="InterPro"/>
</dbReference>
<feature type="non-terminal residue" evidence="2">
    <location>
        <position position="89"/>
    </location>
</feature>
<dbReference type="InterPro" id="IPR036839">
    <property type="entry name" value="MptD_sf"/>
</dbReference>
<gene>
    <name evidence="2" type="ORF">S03H2_09221</name>
</gene>
<name>X1DN13_9ZZZZ</name>
<sequence length="89" mass="9998">MPNDNKKVYFSSNISLRERASFEIGIKLGALYHILCGIPISSDTKVIDSIENGIEAAISCQPYVKSVKINIDREKIKGDKSTEFEYDEI</sequence>
<accession>X1DN13</accession>
<protein>
    <recommendedName>
        <fullName evidence="1">Dihydroneopterin aldolase MtpD C-terminal domain-containing protein</fullName>
    </recommendedName>
</protein>
<dbReference type="Gene3D" id="3.30.1300.20">
    <property type="entry name" value="7,8-dihydroneopterin aldolase (MptD)"/>
    <property type="match status" value="1"/>
</dbReference>
<dbReference type="AlphaFoldDB" id="X1DN13"/>
<dbReference type="Pfam" id="PF04038">
    <property type="entry name" value="DHNA"/>
    <property type="match status" value="1"/>
</dbReference>
<evidence type="ECO:0000259" key="1">
    <source>
        <dbReference type="Pfam" id="PF04038"/>
    </source>
</evidence>